<dbReference type="InterPro" id="IPR013083">
    <property type="entry name" value="Znf_RING/FYVE/PHD"/>
</dbReference>
<dbReference type="PANTHER" id="PTHR46539:SF23">
    <property type="entry name" value="RING-TYPE DOMAIN-CONTAINING PROTEIN"/>
    <property type="match status" value="1"/>
</dbReference>
<dbReference type="CDD" id="cd16668">
    <property type="entry name" value="RING-H2_RNF130-like"/>
    <property type="match status" value="1"/>
</dbReference>
<feature type="domain" description="RING-type" evidence="12">
    <location>
        <begin position="289"/>
        <end position="330"/>
    </location>
</feature>
<evidence type="ECO:0000256" key="1">
    <source>
        <dbReference type="ARBA" id="ARBA00004167"/>
    </source>
</evidence>
<evidence type="ECO:0000256" key="3">
    <source>
        <dbReference type="ARBA" id="ARBA00022723"/>
    </source>
</evidence>
<dbReference type="InterPro" id="IPR046450">
    <property type="entry name" value="PA_dom_sf"/>
</dbReference>
<evidence type="ECO:0000256" key="7">
    <source>
        <dbReference type="ARBA" id="ARBA00023136"/>
    </source>
</evidence>
<dbReference type="FunCoup" id="D2A1E8">
    <property type="interactions" value="971"/>
</dbReference>
<dbReference type="EMBL" id="KQ971338">
    <property type="protein sequence ID" value="EFA01541.2"/>
    <property type="molecule type" value="Genomic_DNA"/>
</dbReference>
<feature type="region of interest" description="Disordered" evidence="9">
    <location>
        <begin position="439"/>
        <end position="470"/>
    </location>
</feature>
<name>D2A1E8_TRICA</name>
<evidence type="ECO:0000256" key="11">
    <source>
        <dbReference type="SAM" id="SignalP"/>
    </source>
</evidence>
<dbReference type="HOGENOM" id="CLU_029735_1_0_1"/>
<dbReference type="eggNOG" id="KOG0800">
    <property type="taxonomic scope" value="Eukaryota"/>
</dbReference>
<evidence type="ECO:0000313" key="13">
    <source>
        <dbReference type="EMBL" id="EFA01541.2"/>
    </source>
</evidence>
<proteinExistence type="predicted"/>
<dbReference type="GO" id="GO:0005737">
    <property type="term" value="C:cytoplasm"/>
    <property type="evidence" value="ECO:0000318"/>
    <property type="project" value="GO_Central"/>
</dbReference>
<dbReference type="PANTHER" id="PTHR46539">
    <property type="entry name" value="E3 UBIQUITIN-PROTEIN LIGASE ATL42"/>
    <property type="match status" value="1"/>
</dbReference>
<dbReference type="SUPFAM" id="SSF52025">
    <property type="entry name" value="PA domain"/>
    <property type="match status" value="1"/>
</dbReference>
<feature type="signal peptide" evidence="11">
    <location>
        <begin position="1"/>
        <end position="30"/>
    </location>
</feature>
<feature type="compositionally biased region" description="Polar residues" evidence="9">
    <location>
        <begin position="457"/>
        <end position="470"/>
    </location>
</feature>
<dbReference type="Pfam" id="PF02225">
    <property type="entry name" value="PA"/>
    <property type="match status" value="1"/>
</dbReference>
<dbReference type="GO" id="GO:0006511">
    <property type="term" value="P:ubiquitin-dependent protein catabolic process"/>
    <property type="evidence" value="ECO:0000318"/>
    <property type="project" value="GO_Central"/>
</dbReference>
<keyword evidence="6 10" id="KW-1133">Transmembrane helix</keyword>
<evidence type="ECO:0000256" key="9">
    <source>
        <dbReference type="SAM" id="MobiDB-lite"/>
    </source>
</evidence>
<reference evidence="13 14" key="1">
    <citation type="journal article" date="2008" name="Nature">
        <title>The genome of the model beetle and pest Tribolium castaneum.</title>
        <authorList>
            <consortium name="Tribolium Genome Sequencing Consortium"/>
            <person name="Richards S."/>
            <person name="Gibbs R.A."/>
            <person name="Weinstock G.M."/>
            <person name="Brown S.J."/>
            <person name="Denell R."/>
            <person name="Beeman R.W."/>
            <person name="Gibbs R."/>
            <person name="Beeman R.W."/>
            <person name="Brown S.J."/>
            <person name="Bucher G."/>
            <person name="Friedrich M."/>
            <person name="Grimmelikhuijzen C.J."/>
            <person name="Klingler M."/>
            <person name="Lorenzen M."/>
            <person name="Richards S."/>
            <person name="Roth S."/>
            <person name="Schroder R."/>
            <person name="Tautz D."/>
            <person name="Zdobnov E.M."/>
            <person name="Muzny D."/>
            <person name="Gibbs R.A."/>
            <person name="Weinstock G.M."/>
            <person name="Attaway T."/>
            <person name="Bell S."/>
            <person name="Buhay C.J."/>
            <person name="Chandrabose M.N."/>
            <person name="Chavez D."/>
            <person name="Clerk-Blankenburg K.P."/>
            <person name="Cree A."/>
            <person name="Dao M."/>
            <person name="Davis C."/>
            <person name="Chacko J."/>
            <person name="Dinh H."/>
            <person name="Dugan-Rocha S."/>
            <person name="Fowler G."/>
            <person name="Garner T.T."/>
            <person name="Garnes J."/>
            <person name="Gnirke A."/>
            <person name="Hawes A."/>
            <person name="Hernandez J."/>
            <person name="Hines S."/>
            <person name="Holder M."/>
            <person name="Hume J."/>
            <person name="Jhangiani S.N."/>
            <person name="Joshi V."/>
            <person name="Khan Z.M."/>
            <person name="Jackson L."/>
            <person name="Kovar C."/>
            <person name="Kowis A."/>
            <person name="Lee S."/>
            <person name="Lewis L.R."/>
            <person name="Margolis J."/>
            <person name="Morgan M."/>
            <person name="Nazareth L.V."/>
            <person name="Nguyen N."/>
            <person name="Okwuonu G."/>
            <person name="Parker D."/>
            <person name="Richards S."/>
            <person name="Ruiz S.J."/>
            <person name="Santibanez J."/>
            <person name="Savard J."/>
            <person name="Scherer S.E."/>
            <person name="Schneider B."/>
            <person name="Sodergren E."/>
            <person name="Tautz D."/>
            <person name="Vattahil S."/>
            <person name="Villasana D."/>
            <person name="White C.S."/>
            <person name="Wright R."/>
            <person name="Park Y."/>
            <person name="Beeman R.W."/>
            <person name="Lord J."/>
            <person name="Oppert B."/>
            <person name="Lorenzen M."/>
            <person name="Brown S."/>
            <person name="Wang L."/>
            <person name="Savard J."/>
            <person name="Tautz D."/>
            <person name="Richards S."/>
            <person name="Weinstock G."/>
            <person name="Gibbs R.A."/>
            <person name="Liu Y."/>
            <person name="Worley K."/>
            <person name="Weinstock G."/>
            <person name="Elsik C.G."/>
            <person name="Reese J.T."/>
            <person name="Elhaik E."/>
            <person name="Landan G."/>
            <person name="Graur D."/>
            <person name="Arensburger P."/>
            <person name="Atkinson P."/>
            <person name="Beeman R.W."/>
            <person name="Beidler J."/>
            <person name="Brown S.J."/>
            <person name="Demuth J.P."/>
            <person name="Drury D.W."/>
            <person name="Du Y.Z."/>
            <person name="Fujiwara H."/>
            <person name="Lorenzen M."/>
            <person name="Maselli V."/>
            <person name="Osanai M."/>
            <person name="Park Y."/>
            <person name="Robertson H.M."/>
            <person name="Tu Z."/>
            <person name="Wang J.J."/>
            <person name="Wang S."/>
            <person name="Richards S."/>
            <person name="Song H."/>
            <person name="Zhang L."/>
            <person name="Sodergren E."/>
            <person name="Werner D."/>
            <person name="Stanke M."/>
            <person name="Morgenstern B."/>
            <person name="Solovyev V."/>
            <person name="Kosarev P."/>
            <person name="Brown G."/>
            <person name="Chen H.C."/>
            <person name="Ermolaeva O."/>
            <person name="Hlavina W."/>
            <person name="Kapustin Y."/>
            <person name="Kiryutin B."/>
            <person name="Kitts P."/>
            <person name="Maglott D."/>
            <person name="Pruitt K."/>
            <person name="Sapojnikov V."/>
            <person name="Souvorov A."/>
            <person name="Mackey A.J."/>
            <person name="Waterhouse R.M."/>
            <person name="Wyder S."/>
            <person name="Zdobnov E.M."/>
            <person name="Zdobnov E.M."/>
            <person name="Wyder S."/>
            <person name="Kriventseva E.V."/>
            <person name="Kadowaki T."/>
            <person name="Bork P."/>
            <person name="Aranda M."/>
            <person name="Bao R."/>
            <person name="Beermann A."/>
            <person name="Berns N."/>
            <person name="Bolognesi R."/>
            <person name="Bonneton F."/>
            <person name="Bopp D."/>
            <person name="Brown S.J."/>
            <person name="Bucher G."/>
            <person name="Butts T."/>
            <person name="Chaumot A."/>
            <person name="Denell R.E."/>
            <person name="Ferrier D.E."/>
            <person name="Friedrich M."/>
            <person name="Gordon C.M."/>
            <person name="Jindra M."/>
            <person name="Klingler M."/>
            <person name="Lan Q."/>
            <person name="Lattorff H.M."/>
            <person name="Laudet V."/>
            <person name="von Levetsow C."/>
            <person name="Liu Z."/>
            <person name="Lutz R."/>
            <person name="Lynch J.A."/>
            <person name="da Fonseca R.N."/>
            <person name="Posnien N."/>
            <person name="Reuter R."/>
            <person name="Roth S."/>
            <person name="Savard J."/>
            <person name="Schinko J.B."/>
            <person name="Schmitt C."/>
            <person name="Schoppmeier M."/>
            <person name="Schroder R."/>
            <person name="Shippy T.D."/>
            <person name="Simonnet F."/>
            <person name="Marques-Souza H."/>
            <person name="Tautz D."/>
            <person name="Tomoyasu Y."/>
            <person name="Trauner J."/>
            <person name="Van der Zee M."/>
            <person name="Vervoort M."/>
            <person name="Wittkopp N."/>
            <person name="Wimmer E.A."/>
            <person name="Yang X."/>
            <person name="Jones A.K."/>
            <person name="Sattelle D.B."/>
            <person name="Ebert P.R."/>
            <person name="Nelson D."/>
            <person name="Scott J.G."/>
            <person name="Beeman R.W."/>
            <person name="Muthukrishnan S."/>
            <person name="Kramer K.J."/>
            <person name="Arakane Y."/>
            <person name="Beeman R.W."/>
            <person name="Zhu Q."/>
            <person name="Hogenkamp D."/>
            <person name="Dixit R."/>
            <person name="Oppert B."/>
            <person name="Jiang H."/>
            <person name="Zou Z."/>
            <person name="Marshall J."/>
            <person name="Elpidina E."/>
            <person name="Vinokurov K."/>
            <person name="Oppert C."/>
            <person name="Zou Z."/>
            <person name="Evans J."/>
            <person name="Lu Z."/>
            <person name="Zhao P."/>
            <person name="Sumathipala N."/>
            <person name="Altincicek B."/>
            <person name="Vilcinskas A."/>
            <person name="Williams M."/>
            <person name="Hultmark D."/>
            <person name="Hetru C."/>
            <person name="Jiang H."/>
            <person name="Grimmelikhuijzen C.J."/>
            <person name="Hauser F."/>
            <person name="Cazzamali G."/>
            <person name="Williamson M."/>
            <person name="Park Y."/>
            <person name="Li B."/>
            <person name="Tanaka Y."/>
            <person name="Predel R."/>
            <person name="Neupert S."/>
            <person name="Schachtner J."/>
            <person name="Verleyen P."/>
            <person name="Raible F."/>
            <person name="Bork P."/>
            <person name="Friedrich M."/>
            <person name="Walden K.K."/>
            <person name="Robertson H.M."/>
            <person name="Angeli S."/>
            <person name="Foret S."/>
            <person name="Bucher G."/>
            <person name="Schuetz S."/>
            <person name="Maleszka R."/>
            <person name="Wimmer E.A."/>
            <person name="Beeman R.W."/>
            <person name="Lorenzen M."/>
            <person name="Tomoyasu Y."/>
            <person name="Miller S.C."/>
            <person name="Grossmann D."/>
            <person name="Bucher G."/>
        </authorList>
    </citation>
    <scope>NUCLEOTIDE SEQUENCE [LARGE SCALE GENOMIC DNA]</scope>
    <source>
        <strain evidence="13 14">Georgia GA2</strain>
    </source>
</reference>
<accession>D2A1E8</accession>
<evidence type="ECO:0000256" key="5">
    <source>
        <dbReference type="ARBA" id="ARBA00022833"/>
    </source>
</evidence>
<comment type="subcellular location">
    <subcellularLocation>
        <location evidence="1">Membrane</location>
        <topology evidence="1">Single-pass membrane protein</topology>
    </subcellularLocation>
</comment>
<dbReference type="Gene3D" id="3.50.30.30">
    <property type="match status" value="1"/>
</dbReference>
<keyword evidence="3" id="KW-0479">Metal-binding</keyword>
<dbReference type="AlphaFoldDB" id="D2A1E8"/>
<keyword evidence="2 10" id="KW-0812">Transmembrane</keyword>
<keyword evidence="11" id="KW-0732">Signal</keyword>
<protein>
    <submittedName>
        <fullName evidence="13">Protein goliath-like Protein</fullName>
    </submittedName>
</protein>
<dbReference type="STRING" id="7070.D2A1E8"/>
<evidence type="ECO:0000256" key="10">
    <source>
        <dbReference type="SAM" id="Phobius"/>
    </source>
</evidence>
<feature type="transmembrane region" description="Helical" evidence="10">
    <location>
        <begin position="220"/>
        <end position="243"/>
    </location>
</feature>
<dbReference type="Gene3D" id="3.30.40.10">
    <property type="entry name" value="Zinc/RING finger domain, C3HC4 (zinc finger)"/>
    <property type="match status" value="1"/>
</dbReference>
<dbReference type="GO" id="GO:0016020">
    <property type="term" value="C:membrane"/>
    <property type="evidence" value="ECO:0007669"/>
    <property type="project" value="UniProtKB-SubCell"/>
</dbReference>
<evidence type="ECO:0000256" key="6">
    <source>
        <dbReference type="ARBA" id="ARBA00022989"/>
    </source>
</evidence>
<dbReference type="GO" id="GO:0008270">
    <property type="term" value="F:zinc ion binding"/>
    <property type="evidence" value="ECO:0007669"/>
    <property type="project" value="UniProtKB-KW"/>
</dbReference>
<gene>
    <name evidence="13" type="primary">AUGUSTUS-3.0.2_07101</name>
    <name evidence="13" type="ORF">TcasGA2_TC007101</name>
</gene>
<keyword evidence="4 8" id="KW-0863">Zinc-finger</keyword>
<evidence type="ECO:0000256" key="2">
    <source>
        <dbReference type="ARBA" id="ARBA00022692"/>
    </source>
</evidence>
<dbReference type="InParanoid" id="D2A1E8"/>
<dbReference type="SMART" id="SM00184">
    <property type="entry name" value="RING"/>
    <property type="match status" value="1"/>
</dbReference>
<keyword evidence="7 10" id="KW-0472">Membrane</keyword>
<evidence type="ECO:0000256" key="4">
    <source>
        <dbReference type="ARBA" id="ARBA00022771"/>
    </source>
</evidence>
<dbReference type="SUPFAM" id="SSF57850">
    <property type="entry name" value="RING/U-box"/>
    <property type="match status" value="1"/>
</dbReference>
<evidence type="ECO:0000256" key="8">
    <source>
        <dbReference type="PROSITE-ProRule" id="PRU00175"/>
    </source>
</evidence>
<dbReference type="GO" id="GO:0061630">
    <property type="term" value="F:ubiquitin protein ligase activity"/>
    <property type="evidence" value="ECO:0000318"/>
    <property type="project" value="GO_Central"/>
</dbReference>
<dbReference type="Pfam" id="PF13639">
    <property type="entry name" value="zf-RING_2"/>
    <property type="match status" value="1"/>
</dbReference>
<keyword evidence="14" id="KW-1185">Reference proteome</keyword>
<dbReference type="FunFam" id="3.30.40.10:FF:000009">
    <property type="entry name" value="E3 ubiquitin-protein ligase RNF130"/>
    <property type="match status" value="1"/>
</dbReference>
<dbReference type="KEGG" id="tca:654984"/>
<reference evidence="13 14" key="2">
    <citation type="journal article" date="2010" name="Nucleic Acids Res.">
        <title>BeetleBase in 2010: revisions to provide comprehensive genomic information for Tribolium castaneum.</title>
        <authorList>
            <person name="Kim H.S."/>
            <person name="Murphy T."/>
            <person name="Xia J."/>
            <person name="Caragea D."/>
            <person name="Park Y."/>
            <person name="Beeman R.W."/>
            <person name="Lorenzen M.D."/>
            <person name="Butcher S."/>
            <person name="Manak J.R."/>
            <person name="Brown S.J."/>
        </authorList>
    </citation>
    <scope>GENOME REANNOTATION</scope>
    <source>
        <strain evidence="13 14">Georgia GA2</strain>
    </source>
</reference>
<dbReference type="InterPro" id="IPR003137">
    <property type="entry name" value="PA_domain"/>
</dbReference>
<feature type="chain" id="PRO_5007309966" evidence="11">
    <location>
        <begin position="31"/>
        <end position="470"/>
    </location>
</feature>
<feature type="region of interest" description="Disordered" evidence="9">
    <location>
        <begin position="394"/>
        <end position="418"/>
    </location>
</feature>
<organism evidence="13 14">
    <name type="scientific">Tribolium castaneum</name>
    <name type="common">Red flour beetle</name>
    <dbReference type="NCBI Taxonomy" id="7070"/>
    <lineage>
        <taxon>Eukaryota</taxon>
        <taxon>Metazoa</taxon>
        <taxon>Ecdysozoa</taxon>
        <taxon>Arthropoda</taxon>
        <taxon>Hexapoda</taxon>
        <taxon>Insecta</taxon>
        <taxon>Pterygota</taxon>
        <taxon>Neoptera</taxon>
        <taxon>Endopterygota</taxon>
        <taxon>Coleoptera</taxon>
        <taxon>Polyphaga</taxon>
        <taxon>Cucujiformia</taxon>
        <taxon>Tenebrionidae</taxon>
        <taxon>Tenebrionidae incertae sedis</taxon>
        <taxon>Tribolium</taxon>
    </lineage>
</organism>
<dbReference type="OrthoDB" id="5357315at2759"/>
<sequence length="470" mass="52084">MFPKCVSGASTVSQLPKLFFLFSVSQLVSSSAVPEDWVSGSPFSHFAPDDSRADTFTSAYLNVSNDGVRWDKTEVGRYGGGYVGPAFGVLVHVAAENNPDDHTGCKLPLHSTRSNRKLPPPGEPWIALIKRGRCNFEVKVENAFRSNAAGVLVYNDRDSATLDKMKLSSDSGRNISAVFTYKWKGEDLARLAENDSKVYIHITIASHTSSRTANINRTSVLFVSITFIVLMIISLAWLVFYYVQRFRYIHAKDRLSRRLGNAAKKALSKIPTKNIKSEDKEVQGDGECCAICIEPYKICDILRILPCGHEFHKSCIDPWLLEHRTCPMCKMDILKHYGFVFSGSQESILQMDVEEIVVLDSTESRSTSPRRGGGISPLPEIRAVVIADRQRLFESSADDESSRSSTPDEMTPSLSQARQYPVRQDLCVSCIAAKAAAALSSSQSKEMSTSDEEQDSNRPVLSVNNQSDDK</sequence>
<evidence type="ECO:0000313" key="14">
    <source>
        <dbReference type="Proteomes" id="UP000007266"/>
    </source>
</evidence>
<dbReference type="PROSITE" id="PS50089">
    <property type="entry name" value="ZF_RING_2"/>
    <property type="match status" value="1"/>
</dbReference>
<evidence type="ECO:0000259" key="12">
    <source>
        <dbReference type="PROSITE" id="PS50089"/>
    </source>
</evidence>
<keyword evidence="5" id="KW-0862">Zinc</keyword>
<dbReference type="InterPro" id="IPR001841">
    <property type="entry name" value="Znf_RING"/>
</dbReference>
<dbReference type="Proteomes" id="UP000007266">
    <property type="component" value="Linkage group 4"/>
</dbReference>